<name>E4U399_SULKY</name>
<dbReference type="RefSeq" id="WP_013460993.1">
    <property type="nucleotide sequence ID" value="NC_014762.1"/>
</dbReference>
<reference evidence="1 2" key="1">
    <citation type="journal article" date="2012" name="Stand. Genomic Sci.">
        <title>Complete genome sequence of the sulfur compounds oxidizing chemolithoautotroph Sulfuricurvum kujiense type strain (YK-1(T)).</title>
        <authorList>
            <person name="Han C."/>
            <person name="Kotsyurbenko O."/>
            <person name="Chertkov O."/>
            <person name="Held B."/>
            <person name="Lapidus A."/>
            <person name="Nolan M."/>
            <person name="Lucas S."/>
            <person name="Hammon N."/>
            <person name="Deshpande S."/>
            <person name="Cheng J.F."/>
            <person name="Tapia R."/>
            <person name="Goodwin L.A."/>
            <person name="Pitluck S."/>
            <person name="Liolios K."/>
            <person name="Pagani I."/>
            <person name="Ivanova N."/>
            <person name="Mavromatis K."/>
            <person name="Mikhailova N."/>
            <person name="Pati A."/>
            <person name="Chen A."/>
            <person name="Palaniappan K."/>
            <person name="Land M."/>
            <person name="Hauser L."/>
            <person name="Chang Y.J."/>
            <person name="Jeffries C.D."/>
            <person name="Brambilla E.M."/>
            <person name="Rohde M."/>
            <person name="Spring S."/>
            <person name="Sikorski J."/>
            <person name="Goker M."/>
            <person name="Woyke T."/>
            <person name="Bristow J."/>
            <person name="Eisen J.A."/>
            <person name="Markowitz V."/>
            <person name="Hugenholtz P."/>
            <person name="Kyrpides N.C."/>
            <person name="Klenk H.P."/>
            <person name="Detter J.C."/>
        </authorList>
    </citation>
    <scope>NUCLEOTIDE SEQUENCE [LARGE SCALE GENOMIC DNA]</scope>
    <source>
        <strain evidence="2">ATCC BAA-921 / DSM 16994 / JCM 11577 / YK-1</strain>
    </source>
</reference>
<evidence type="ECO:0000313" key="1">
    <source>
        <dbReference type="EMBL" id="ADR34796.1"/>
    </source>
</evidence>
<keyword evidence="2" id="KW-1185">Reference proteome</keyword>
<dbReference type="HOGENOM" id="CLU_1155916_0_0_7"/>
<gene>
    <name evidence="1" type="ordered locus">Sulku_2136</name>
</gene>
<dbReference type="KEGG" id="sku:Sulku_2136"/>
<dbReference type="AlphaFoldDB" id="E4U399"/>
<evidence type="ECO:0000313" key="2">
    <source>
        <dbReference type="Proteomes" id="UP000008721"/>
    </source>
</evidence>
<dbReference type="STRING" id="709032.Sulku_2136"/>
<accession>E4U399</accession>
<dbReference type="EMBL" id="CP002355">
    <property type="protein sequence ID" value="ADR34796.1"/>
    <property type="molecule type" value="Genomic_DNA"/>
</dbReference>
<protein>
    <recommendedName>
        <fullName evidence="3">Phosphatidic acid phosphatase type 2/haloperoxidase domain-containing protein</fullName>
    </recommendedName>
</protein>
<proteinExistence type="predicted"/>
<organism evidence="1 2">
    <name type="scientific">Sulfuricurvum kujiense (strain ATCC BAA-921 / DSM 16994 / JCM 11577 / YK-1)</name>
    <dbReference type="NCBI Taxonomy" id="709032"/>
    <lineage>
        <taxon>Bacteria</taxon>
        <taxon>Pseudomonadati</taxon>
        <taxon>Campylobacterota</taxon>
        <taxon>Epsilonproteobacteria</taxon>
        <taxon>Campylobacterales</taxon>
        <taxon>Sulfurimonadaceae</taxon>
        <taxon>Sulfuricurvum</taxon>
    </lineage>
</organism>
<sequence length="240" mass="26885">MKIIIFTLTVLILSGCSTTQLNSGWERTKHASYNAATDYVTWVPAATSAALYATDYDTGMTNYFRDHPWFGEEDDEFYRGLNHYETLATAFLVNDPDYAQTWKRVLVEFTGLETTKQTSTFLEKNIRKKSPDGTHNGSIGSHHALDHFASSAMNRRNVENLDIPQWGKYTLNTISYASASASALCRVQDGGHSFADQLVSASIGNFMGLFFHDLFMLDSMTNIAVSINDSEAKVHIGFRY</sequence>
<dbReference type="Proteomes" id="UP000008721">
    <property type="component" value="Chromosome"/>
</dbReference>
<dbReference type="PROSITE" id="PS51257">
    <property type="entry name" value="PROKAR_LIPOPROTEIN"/>
    <property type="match status" value="1"/>
</dbReference>
<dbReference type="OrthoDB" id="9773582at2"/>
<evidence type="ECO:0008006" key="3">
    <source>
        <dbReference type="Google" id="ProtNLM"/>
    </source>
</evidence>